<dbReference type="InterPro" id="IPR050789">
    <property type="entry name" value="Diverse_Enzym_Activities"/>
</dbReference>
<dbReference type="InterPro" id="IPR001466">
    <property type="entry name" value="Beta-lactam-related"/>
</dbReference>
<reference evidence="3" key="1">
    <citation type="journal article" date="2019" name="Int. J. Syst. Evol. Microbiol.">
        <title>The Global Catalogue of Microorganisms (GCM) 10K type strain sequencing project: providing services to taxonomists for standard genome sequencing and annotation.</title>
        <authorList>
            <consortium name="The Broad Institute Genomics Platform"/>
            <consortium name="The Broad Institute Genome Sequencing Center for Infectious Disease"/>
            <person name="Wu L."/>
            <person name="Ma J."/>
        </authorList>
    </citation>
    <scope>NUCLEOTIDE SEQUENCE [LARGE SCALE GENOMIC DNA]</scope>
    <source>
        <strain evidence="3">JCM 10425</strain>
    </source>
</reference>
<sequence length="397" mass="43203">MDPTRLARIDRHFARYVDDGRLPGWSVLVSRHGRVAHTGTYGLRDVEAGRPVTDDTLFRIYSMTKPITSVAALMLYEEGAFELTDPVSRYLPAFAEQRVLVGGTAAKPVTVPAIEPVRIWHLLTHTAGLTYGFHHVDVLDEIYRANGFEWGTPRGLDLGTCVDAWAGLPLAFQPGSEWNYSVATDVVGRLVEVVSGQSLDTFFAERILGPLGMTDTAFSVPEPEADRLAALYTPSPEAGLVRSDVMGRAALHPPRFLSGGGGLVSTRHDYHRFAQMLLRRGELDGVRLLGDRTVRFLSANHLPGGADLERFGRPLFAETPFRGVGFGLGVSVLLDPVASGTLGSAGEFGWGGAASTAFWVDPAEDLVVVFLTQLLPSSTYPIRSQLRQLVYSALVDR</sequence>
<evidence type="ECO:0000313" key="3">
    <source>
        <dbReference type="Proteomes" id="UP001500967"/>
    </source>
</evidence>
<dbReference type="GO" id="GO:0016787">
    <property type="term" value="F:hydrolase activity"/>
    <property type="evidence" value="ECO:0007669"/>
    <property type="project" value="UniProtKB-KW"/>
</dbReference>
<dbReference type="EMBL" id="BAAAGX010000015">
    <property type="protein sequence ID" value="GAA0249469.1"/>
    <property type="molecule type" value="Genomic_DNA"/>
</dbReference>
<keyword evidence="3" id="KW-1185">Reference proteome</keyword>
<dbReference type="Proteomes" id="UP001500967">
    <property type="component" value="Unassembled WGS sequence"/>
</dbReference>
<dbReference type="SUPFAM" id="SSF56601">
    <property type="entry name" value="beta-lactamase/transpeptidase-like"/>
    <property type="match status" value="1"/>
</dbReference>
<protein>
    <submittedName>
        <fullName evidence="2">Serine hydrolase domain-containing protein</fullName>
    </submittedName>
</protein>
<keyword evidence="2" id="KW-0378">Hydrolase</keyword>
<name>A0ABP3E194_9ACTN</name>
<dbReference type="Pfam" id="PF00144">
    <property type="entry name" value="Beta-lactamase"/>
    <property type="match status" value="1"/>
</dbReference>
<accession>A0ABP3E194</accession>
<dbReference type="PANTHER" id="PTHR43283:SF3">
    <property type="entry name" value="BETA-LACTAMASE FAMILY PROTEIN (AFU_ORTHOLOGUE AFUA_5G07500)"/>
    <property type="match status" value="1"/>
</dbReference>
<comment type="caution">
    <text evidence="2">The sequence shown here is derived from an EMBL/GenBank/DDBJ whole genome shotgun (WGS) entry which is preliminary data.</text>
</comment>
<proteinExistence type="predicted"/>
<dbReference type="PANTHER" id="PTHR43283">
    <property type="entry name" value="BETA-LACTAMASE-RELATED"/>
    <property type="match status" value="1"/>
</dbReference>
<dbReference type="InterPro" id="IPR012338">
    <property type="entry name" value="Beta-lactam/transpept-like"/>
</dbReference>
<gene>
    <name evidence="2" type="ORF">GCM10009539_38390</name>
</gene>
<evidence type="ECO:0000313" key="2">
    <source>
        <dbReference type="EMBL" id="GAA0249469.1"/>
    </source>
</evidence>
<organism evidence="2 3">
    <name type="scientific">Cryptosporangium japonicum</name>
    <dbReference type="NCBI Taxonomy" id="80872"/>
    <lineage>
        <taxon>Bacteria</taxon>
        <taxon>Bacillati</taxon>
        <taxon>Actinomycetota</taxon>
        <taxon>Actinomycetes</taxon>
        <taxon>Cryptosporangiales</taxon>
        <taxon>Cryptosporangiaceae</taxon>
        <taxon>Cryptosporangium</taxon>
    </lineage>
</organism>
<evidence type="ECO:0000259" key="1">
    <source>
        <dbReference type="Pfam" id="PF00144"/>
    </source>
</evidence>
<feature type="domain" description="Beta-lactamase-related" evidence="1">
    <location>
        <begin position="9"/>
        <end position="381"/>
    </location>
</feature>
<dbReference type="Gene3D" id="3.40.710.10">
    <property type="entry name" value="DD-peptidase/beta-lactamase superfamily"/>
    <property type="match status" value="1"/>
</dbReference>